<dbReference type="EMBL" id="CP061035">
    <property type="protein sequence ID" value="QQV79096.1"/>
    <property type="molecule type" value="Genomic_DNA"/>
</dbReference>
<dbReference type="SUPFAM" id="SSF51905">
    <property type="entry name" value="FAD/NAD(P)-binding domain"/>
    <property type="match status" value="1"/>
</dbReference>
<evidence type="ECO:0000256" key="2">
    <source>
        <dbReference type="ARBA" id="ARBA00038825"/>
    </source>
</evidence>
<dbReference type="InterPro" id="IPR002937">
    <property type="entry name" value="Amino_oxidase"/>
</dbReference>
<dbReference type="RefSeq" id="WP_202096414.1">
    <property type="nucleotide sequence ID" value="NZ_CP061035.1"/>
</dbReference>
<dbReference type="Proteomes" id="UP000595894">
    <property type="component" value="Chromosome"/>
</dbReference>
<evidence type="ECO:0000313" key="6">
    <source>
        <dbReference type="Proteomes" id="UP000595894"/>
    </source>
</evidence>
<dbReference type="PANTHER" id="PTHR10668:SF103">
    <property type="entry name" value="PYRIDINE NUCLEOTIDE-DISULFIDE OXIDOREDUCTASE DOMAIN-CONTAINING PROTEIN 2"/>
    <property type="match status" value="1"/>
</dbReference>
<proteinExistence type="predicted"/>
<evidence type="ECO:0000313" key="5">
    <source>
        <dbReference type="EMBL" id="QQV79096.1"/>
    </source>
</evidence>
<name>A0A974NY75_9SPHN</name>
<keyword evidence="6" id="KW-1185">Reference proteome</keyword>
<comment type="subunit">
    <text evidence="2">Interacts with COX5B; this interaction may contribute to localize PYROXD2 to the inner face of the inner mitochondrial membrane.</text>
</comment>
<sequence>MTTSYDALIIGGGHNGLVCAFYLARAGLKVRVLERRHIVGGAAVTEEFHPGFRNSTASYTVSLLRPKVIRDMRLHERGWRIVERTVSNFFPHDDGYLMLGGGQARTQAEFARFSQKDAETLPRYEAALERVAAVLRDMALRTPPNAGGGLRALIAAAAQGRRLSGLSIEAQRDVMDLFVKSARDFLDGWYENPFIQAAFGFDAVVGNYASPDTPGSAYVLLHHVFGEVNGKYGAWGHSVGGMGAISDYMAEACREAGVAISVDSPVARVMVDGGKAAGVRLESGEEMAAKIVAANVGPALLFRHLVDSSDLTPEFARRMQGYKAGSGTFRMNVALSELPDFSVLPGRAKAEHHTAGIIIAPTLDYMDRAFTDARAFGWSREPIVEMKLPTSVDDTLAPPGQHIASLFCQQFAPVLPDGRTWDDDREAAAETIIDTVTRHAPNFRASIIATQIHSPLDLERKFGLIGGDIMHGHMSLDQLWAARPVLGHGDYRSPVKGLYMCGAGTHPGGGVTGAPGHNAAHEILRDRSVLGRLFG</sequence>
<evidence type="ECO:0000256" key="3">
    <source>
        <dbReference type="ARBA" id="ARBA00040298"/>
    </source>
</evidence>
<dbReference type="InterPro" id="IPR036188">
    <property type="entry name" value="FAD/NAD-bd_sf"/>
</dbReference>
<dbReference type="AlphaFoldDB" id="A0A974NY75"/>
<comment type="function">
    <text evidence="1">Probable oxidoreductase that may play a role as regulator of mitochondrial function.</text>
</comment>
<accession>A0A974NY75</accession>
<dbReference type="KEGG" id="sari:H5J25_15155"/>
<protein>
    <recommendedName>
        <fullName evidence="3">Pyridine nucleotide-disulfide oxidoreductase domain-containing protein 2</fullName>
    </recommendedName>
</protein>
<reference evidence="6" key="1">
    <citation type="submission" date="2020-09" db="EMBL/GenBank/DDBJ databases">
        <title>Sphingomonas sp., a new species isolated from pork steak.</title>
        <authorList>
            <person name="Heidler von Heilborn D."/>
        </authorList>
    </citation>
    <scope>NUCLEOTIDE SEQUENCE [LARGE SCALE GENOMIC DNA]</scope>
</reference>
<gene>
    <name evidence="5" type="ORF">H5J25_15155</name>
</gene>
<organism evidence="5 6">
    <name type="scientific">Sphingomonas aliaeris</name>
    <dbReference type="NCBI Taxonomy" id="2759526"/>
    <lineage>
        <taxon>Bacteria</taxon>
        <taxon>Pseudomonadati</taxon>
        <taxon>Pseudomonadota</taxon>
        <taxon>Alphaproteobacteria</taxon>
        <taxon>Sphingomonadales</taxon>
        <taxon>Sphingomonadaceae</taxon>
        <taxon>Sphingomonas</taxon>
    </lineage>
</organism>
<dbReference type="Gene3D" id="3.50.50.60">
    <property type="entry name" value="FAD/NAD(P)-binding domain"/>
    <property type="match status" value="2"/>
</dbReference>
<dbReference type="GO" id="GO:0016491">
    <property type="term" value="F:oxidoreductase activity"/>
    <property type="evidence" value="ECO:0007669"/>
    <property type="project" value="InterPro"/>
</dbReference>
<evidence type="ECO:0000256" key="1">
    <source>
        <dbReference type="ARBA" id="ARBA00037217"/>
    </source>
</evidence>
<feature type="domain" description="Amine oxidase" evidence="4">
    <location>
        <begin position="16"/>
        <end position="326"/>
    </location>
</feature>
<dbReference type="PANTHER" id="PTHR10668">
    <property type="entry name" value="PHYTOENE DEHYDROGENASE"/>
    <property type="match status" value="1"/>
</dbReference>
<evidence type="ECO:0000259" key="4">
    <source>
        <dbReference type="Pfam" id="PF01593"/>
    </source>
</evidence>
<dbReference type="Pfam" id="PF01593">
    <property type="entry name" value="Amino_oxidase"/>
    <property type="match status" value="1"/>
</dbReference>